<sequence length="380" mass="41022">MSFRTRLQGFVDSRQKILIWYGMGCHNTVTGRVLTVDHDHIDVESYIHESDGQIHVRRFLIPLHLILHIDITSAEINEEEEGSFSAEKEGKANSSGVVDLPDAPRGYAVRVLSQLNSAFSNRFSRMTAGPGGIYFSCDGSVWFIDGNGTLSEYARIRGNSTISGLRFDRKGVLYVATIQGTVYKIDPNKSGRILAQLDGNLTGGGTFLSDLAIGAREEVYVSNFPSNTGGIFKIDKGGESEVLLGGPGHGTQGLLLDPDGFLWCLEHATGSVVKRSLDGREVTRIQVAESECFNFADGYDGNLAMDSLGRLYVTAGRAGMVIRINREGRTETFLSGLVNPTGVAFSSDGALFVLEAGRSRVLKVAALDKADRTASATALS</sequence>
<gene>
    <name evidence="1" type="ORF">J0M35_12390</name>
</gene>
<dbReference type="AlphaFoldDB" id="A0A8J7PNA5"/>
<reference evidence="1" key="1">
    <citation type="submission" date="2021-02" db="EMBL/GenBank/DDBJ databases">
        <title>Genome-Resolved Metagenomics of a Microbial Community Performing Photosynthetic Biological Nutrient Removal.</title>
        <authorList>
            <person name="Mcdaniel E.A."/>
        </authorList>
    </citation>
    <scope>NUCLEOTIDE SEQUENCE</scope>
    <source>
        <strain evidence="1">UWPOB_OBS1</strain>
    </source>
</reference>
<proteinExistence type="predicted"/>
<organism evidence="1 2">
    <name type="scientific">Candidatus Obscuribacter phosphatis</name>
    <dbReference type="NCBI Taxonomy" id="1906157"/>
    <lineage>
        <taxon>Bacteria</taxon>
        <taxon>Bacillati</taxon>
        <taxon>Candidatus Melainabacteria</taxon>
        <taxon>Candidatus Obscuribacterales</taxon>
        <taxon>Candidatus Obscuribacteraceae</taxon>
        <taxon>Candidatus Obscuribacter</taxon>
    </lineage>
</organism>
<dbReference type="PANTHER" id="PTHR40274:SF3">
    <property type="entry name" value="VIRGINIAMYCIN B LYASE"/>
    <property type="match status" value="1"/>
</dbReference>
<dbReference type="InterPro" id="IPR051344">
    <property type="entry name" value="Vgb"/>
</dbReference>
<dbReference type="SUPFAM" id="SSF63829">
    <property type="entry name" value="Calcium-dependent phosphotriesterase"/>
    <property type="match status" value="1"/>
</dbReference>
<protein>
    <recommendedName>
        <fullName evidence="3">SMP-30/Gluconolactonase/LRE-like region domain-containing protein</fullName>
    </recommendedName>
</protein>
<evidence type="ECO:0008006" key="3">
    <source>
        <dbReference type="Google" id="ProtNLM"/>
    </source>
</evidence>
<dbReference type="PANTHER" id="PTHR40274">
    <property type="entry name" value="VIRGINIAMYCIN B LYASE"/>
    <property type="match status" value="1"/>
</dbReference>
<evidence type="ECO:0000313" key="1">
    <source>
        <dbReference type="EMBL" id="MBN8661157.1"/>
    </source>
</evidence>
<evidence type="ECO:0000313" key="2">
    <source>
        <dbReference type="Proteomes" id="UP000664277"/>
    </source>
</evidence>
<accession>A0A8J7PNA5</accession>
<name>A0A8J7PNA5_9BACT</name>
<dbReference type="Gene3D" id="2.40.10.500">
    <property type="match status" value="1"/>
</dbReference>
<comment type="caution">
    <text evidence="1">The sequence shown here is derived from an EMBL/GenBank/DDBJ whole genome shotgun (WGS) entry which is preliminary data.</text>
</comment>
<dbReference type="Gene3D" id="2.130.10.10">
    <property type="entry name" value="YVTN repeat-like/Quinoprotein amine dehydrogenase"/>
    <property type="match status" value="1"/>
</dbReference>
<dbReference type="Proteomes" id="UP000664277">
    <property type="component" value="Unassembled WGS sequence"/>
</dbReference>
<dbReference type="EMBL" id="JAFLCK010000017">
    <property type="protein sequence ID" value="MBN8661157.1"/>
    <property type="molecule type" value="Genomic_DNA"/>
</dbReference>
<dbReference type="InterPro" id="IPR015943">
    <property type="entry name" value="WD40/YVTN_repeat-like_dom_sf"/>
</dbReference>